<name>A0A7W7IJB9_9ACTN</name>
<evidence type="ECO:0000313" key="3">
    <source>
        <dbReference type="Proteomes" id="UP000549343"/>
    </source>
</evidence>
<keyword evidence="4" id="KW-1185">Reference proteome</keyword>
<protein>
    <submittedName>
        <fullName evidence="2">Catechol 2,3-dioxygenase-like lactoylglutathione lyase family enzyme</fullName>
    </submittedName>
</protein>
<reference evidence="2 3" key="3">
    <citation type="submission" date="2020-08" db="EMBL/GenBank/DDBJ databases">
        <title>Sequencing the genomes of 1000 actinobacteria strains.</title>
        <authorList>
            <person name="Klenk H.-P."/>
        </authorList>
    </citation>
    <scope>NUCLEOTIDE SEQUENCE [LARGE SCALE GENOMIC DNA]</scope>
    <source>
        <strain evidence="2 3">DSM 44772</strain>
    </source>
</reference>
<dbReference type="AlphaFoldDB" id="A0A7W7IJB9"/>
<sequence>MTKLRMDNILIVVDDLEAVTAFFAELGMEREGEAFVEGDSVDRVLGLDGVRTDIVMMRTGRRGGAVRGQPPALLRPGPEGIVVGLAEQLG</sequence>
<evidence type="ECO:0000313" key="1">
    <source>
        <dbReference type="EMBL" id="GAA0551618.1"/>
    </source>
</evidence>
<dbReference type="Proteomes" id="UP000549343">
    <property type="component" value="Unassembled WGS sequence"/>
</dbReference>
<dbReference type="RefSeq" id="WP_184888445.1">
    <property type="nucleotide sequence ID" value="NZ_BAAAHD010000010.1"/>
</dbReference>
<dbReference type="EMBL" id="JACHMV010000001">
    <property type="protein sequence ID" value="MBB4777768.1"/>
    <property type="molecule type" value="Genomic_DNA"/>
</dbReference>
<organism evidence="2 3">
    <name type="scientific">Actinomadura livida</name>
    <dbReference type="NCBI Taxonomy" id="79909"/>
    <lineage>
        <taxon>Bacteria</taxon>
        <taxon>Bacillati</taxon>
        <taxon>Actinomycetota</taxon>
        <taxon>Actinomycetes</taxon>
        <taxon>Streptosporangiales</taxon>
        <taxon>Thermomonosporaceae</taxon>
        <taxon>Actinomadura</taxon>
    </lineage>
</organism>
<accession>A0A7W7IJB9</accession>
<comment type="caution">
    <text evidence="2">The sequence shown here is derived from an EMBL/GenBank/DDBJ whole genome shotgun (WGS) entry which is preliminary data.</text>
</comment>
<reference evidence="1" key="1">
    <citation type="journal article" date="2014" name="Int. J. Syst. Evol. Microbiol.">
        <title>Complete genome of a new Firmicutes species belonging to the dominant human colonic microbiota ('Ruminococcus bicirculans') reveals two chromosomes and a selective capacity to utilize plant glucans.</title>
        <authorList>
            <consortium name="NISC Comparative Sequencing Program"/>
            <person name="Wegmann U."/>
            <person name="Louis P."/>
            <person name="Goesmann A."/>
            <person name="Henrissat B."/>
            <person name="Duncan S.H."/>
            <person name="Flint H.J."/>
        </authorList>
    </citation>
    <scope>NUCLEOTIDE SEQUENCE</scope>
    <source>
        <strain evidence="1">JCM 10667</strain>
    </source>
</reference>
<keyword evidence="2" id="KW-0456">Lyase</keyword>
<dbReference type="GO" id="GO:0051213">
    <property type="term" value="F:dioxygenase activity"/>
    <property type="evidence" value="ECO:0007669"/>
    <property type="project" value="UniProtKB-KW"/>
</dbReference>
<evidence type="ECO:0000313" key="2">
    <source>
        <dbReference type="EMBL" id="MBB4777768.1"/>
    </source>
</evidence>
<dbReference type="SUPFAM" id="SSF54593">
    <property type="entry name" value="Glyoxalase/Bleomycin resistance protein/Dihydroxybiphenyl dioxygenase"/>
    <property type="match status" value="1"/>
</dbReference>
<keyword evidence="2" id="KW-0223">Dioxygenase</keyword>
<evidence type="ECO:0000313" key="4">
    <source>
        <dbReference type="Proteomes" id="UP001501427"/>
    </source>
</evidence>
<gene>
    <name evidence="2" type="ORF">F4557_006186</name>
    <name evidence="1" type="ORF">GCM10009546_12050</name>
</gene>
<dbReference type="Gene3D" id="3.10.180.10">
    <property type="entry name" value="2,3-Dihydroxybiphenyl 1,2-Dioxygenase, domain 1"/>
    <property type="match status" value="1"/>
</dbReference>
<reference evidence="1" key="4">
    <citation type="submission" date="2023-12" db="EMBL/GenBank/DDBJ databases">
        <authorList>
            <person name="Sun Q."/>
            <person name="Inoue M."/>
        </authorList>
    </citation>
    <scope>NUCLEOTIDE SEQUENCE</scope>
    <source>
        <strain evidence="1">JCM 10667</strain>
    </source>
</reference>
<dbReference type="EMBL" id="BAAAHD010000010">
    <property type="protein sequence ID" value="GAA0551618.1"/>
    <property type="molecule type" value="Genomic_DNA"/>
</dbReference>
<proteinExistence type="predicted"/>
<dbReference type="InterPro" id="IPR029068">
    <property type="entry name" value="Glyas_Bleomycin-R_OHBP_Dase"/>
</dbReference>
<dbReference type="Proteomes" id="UP001501427">
    <property type="component" value="Unassembled WGS sequence"/>
</dbReference>
<dbReference type="GO" id="GO:0016829">
    <property type="term" value="F:lyase activity"/>
    <property type="evidence" value="ECO:0007669"/>
    <property type="project" value="UniProtKB-KW"/>
</dbReference>
<keyword evidence="2" id="KW-0560">Oxidoreductase</keyword>
<reference evidence="4" key="2">
    <citation type="journal article" date="2019" name="Int. J. Syst. Evol. Microbiol.">
        <title>The Global Catalogue of Microorganisms (GCM) 10K type strain sequencing project: providing services to taxonomists for standard genome sequencing and annotation.</title>
        <authorList>
            <consortium name="The Broad Institute Genomics Platform"/>
            <consortium name="The Broad Institute Genome Sequencing Center for Infectious Disease"/>
            <person name="Wu L."/>
            <person name="Ma J."/>
        </authorList>
    </citation>
    <scope>NUCLEOTIDE SEQUENCE [LARGE SCALE GENOMIC DNA]</scope>
    <source>
        <strain evidence="4">JCM 10667</strain>
    </source>
</reference>